<accession>A0A1Y2D2K7</accession>
<comment type="caution">
    <text evidence="3">The sequence shown here is derived from an EMBL/GenBank/DDBJ whole genome shotgun (WGS) entry which is preliminary data.</text>
</comment>
<dbReference type="GO" id="GO:0005634">
    <property type="term" value="C:nucleus"/>
    <property type="evidence" value="ECO:0007669"/>
    <property type="project" value="TreeGrafter"/>
</dbReference>
<feature type="compositionally biased region" description="Acidic residues" evidence="2">
    <location>
        <begin position="321"/>
        <end position="342"/>
    </location>
</feature>
<evidence type="ECO:0008006" key="5">
    <source>
        <dbReference type="Google" id="ProtNLM"/>
    </source>
</evidence>
<keyword evidence="4" id="KW-1185">Reference proteome</keyword>
<evidence type="ECO:0000256" key="1">
    <source>
        <dbReference type="ARBA" id="ARBA00025758"/>
    </source>
</evidence>
<dbReference type="OrthoDB" id="428895at2759"/>
<dbReference type="GO" id="GO:0000387">
    <property type="term" value="P:spliceosomal snRNP assembly"/>
    <property type="evidence" value="ECO:0007669"/>
    <property type="project" value="InterPro"/>
</dbReference>
<dbReference type="Gene3D" id="1.20.58.1070">
    <property type="match status" value="1"/>
</dbReference>
<dbReference type="EMBL" id="MCGO01000001">
    <property type="protein sequence ID" value="ORY53529.1"/>
    <property type="molecule type" value="Genomic_DNA"/>
</dbReference>
<evidence type="ECO:0000313" key="3">
    <source>
        <dbReference type="EMBL" id="ORY53529.1"/>
    </source>
</evidence>
<sequence length="369" mass="41357">MYSAPTELIDTELIEDPEPGLRRRCLPIDDYLQATVPLSAGAVPLSGLEYLRQVRHEAQFRCAAVVVAKRPMSATTESTAKRPRHEMFSLDNAAQHFPLPQTLCVSEKDAQNVAAEFVELRKRFVALKAANKDFKTVAVPSVNQSDDVWKRFCYPELPASQSPSAQLTLTATSHIMPTSLTTTPWLPLFPILIHIDHNRAIHLLRLHIKWIYSTSTIIPLQLHWAFMLLLCLDTPLFPEQSSILRDLVRKCKSVRNQWISAQDSHLSLQNDGIMGIHAIIAVVSRVFGQADLMDPVKENSADTSSAFVIAAAAGFNRLDSEDCDDMEEDGDLGEDEDGELDESGLMRQDDIELTEILEQSQMLGDERYF</sequence>
<evidence type="ECO:0000256" key="2">
    <source>
        <dbReference type="SAM" id="MobiDB-lite"/>
    </source>
</evidence>
<dbReference type="GO" id="GO:0032797">
    <property type="term" value="C:SMN complex"/>
    <property type="evidence" value="ECO:0007669"/>
    <property type="project" value="TreeGrafter"/>
</dbReference>
<protein>
    <recommendedName>
        <fullName evidence="5">Gem-associated protein 2</fullName>
    </recommendedName>
</protein>
<proteinExistence type="inferred from homology"/>
<dbReference type="PANTHER" id="PTHR12794">
    <property type="entry name" value="GEMIN2"/>
    <property type="match status" value="1"/>
</dbReference>
<organism evidence="3 4">
    <name type="scientific">Rhizoclosmatium globosum</name>
    <dbReference type="NCBI Taxonomy" id="329046"/>
    <lineage>
        <taxon>Eukaryota</taxon>
        <taxon>Fungi</taxon>
        <taxon>Fungi incertae sedis</taxon>
        <taxon>Chytridiomycota</taxon>
        <taxon>Chytridiomycota incertae sedis</taxon>
        <taxon>Chytridiomycetes</taxon>
        <taxon>Chytridiales</taxon>
        <taxon>Chytriomycetaceae</taxon>
        <taxon>Rhizoclosmatium</taxon>
    </lineage>
</organism>
<dbReference type="Pfam" id="PF04938">
    <property type="entry name" value="SIP1"/>
    <property type="match status" value="1"/>
</dbReference>
<dbReference type="PANTHER" id="PTHR12794:SF0">
    <property type="entry name" value="GEM-ASSOCIATED PROTEIN 2"/>
    <property type="match status" value="1"/>
</dbReference>
<name>A0A1Y2D2K7_9FUNG</name>
<dbReference type="AlphaFoldDB" id="A0A1Y2D2K7"/>
<reference evidence="3 4" key="1">
    <citation type="submission" date="2016-07" db="EMBL/GenBank/DDBJ databases">
        <title>Pervasive Adenine N6-methylation of Active Genes in Fungi.</title>
        <authorList>
            <consortium name="DOE Joint Genome Institute"/>
            <person name="Mondo S.J."/>
            <person name="Dannebaum R.O."/>
            <person name="Kuo R.C."/>
            <person name="Labutti K."/>
            <person name="Haridas S."/>
            <person name="Kuo A."/>
            <person name="Salamov A."/>
            <person name="Ahrendt S.R."/>
            <person name="Lipzen A."/>
            <person name="Sullivan W."/>
            <person name="Andreopoulos W.B."/>
            <person name="Clum A."/>
            <person name="Lindquist E."/>
            <person name="Daum C."/>
            <person name="Ramamoorthy G.K."/>
            <person name="Gryganskyi A."/>
            <person name="Culley D."/>
            <person name="Magnuson J.K."/>
            <person name="James T.Y."/>
            <person name="O'Malley M.A."/>
            <person name="Stajich J.E."/>
            <person name="Spatafora J.W."/>
            <person name="Visel A."/>
            <person name="Grigoriev I.V."/>
        </authorList>
    </citation>
    <scope>NUCLEOTIDE SEQUENCE [LARGE SCALE GENOMIC DNA]</scope>
    <source>
        <strain evidence="3 4">JEL800</strain>
    </source>
</reference>
<comment type="similarity">
    <text evidence="1">Belongs to the gemin-2 family.</text>
</comment>
<dbReference type="InterPro" id="IPR035426">
    <property type="entry name" value="Gemin2/Brr1"/>
</dbReference>
<feature type="region of interest" description="Disordered" evidence="2">
    <location>
        <begin position="320"/>
        <end position="345"/>
    </location>
</feature>
<dbReference type="STRING" id="329046.A0A1Y2D2K7"/>
<gene>
    <name evidence="3" type="ORF">BCR33DRAFT_760946</name>
</gene>
<evidence type="ECO:0000313" key="4">
    <source>
        <dbReference type="Proteomes" id="UP000193642"/>
    </source>
</evidence>
<dbReference type="Proteomes" id="UP000193642">
    <property type="component" value="Unassembled WGS sequence"/>
</dbReference>